<accession>R4XEK4</accession>
<comment type="similarity">
    <text evidence="1">Belongs to the FYV7 family.</text>
</comment>
<sequence>MQSGSKTGARKGGFRLKALPEDAYKGQQQKLKQNLIQKAKLKKNYARVLRQEDNLQKVENEQDRGRRAHISDNEISHAGSSSQKDSSVPEFTNFREEAVDEDSEKSSSPNQDQELSKDRSYRQRMKARKADPSATKVTAVRQARADDRAQLEAKRIQIDQRRQHRNSVNKRETSRTKKGQPLMKDRIKNILDKLQPT</sequence>
<dbReference type="PANTHER" id="PTHR41805">
    <property type="entry name" value="EXPRESSED PROTEIN"/>
    <property type="match status" value="1"/>
</dbReference>
<feature type="compositionally biased region" description="Basic and acidic residues" evidence="3">
    <location>
        <begin position="143"/>
        <end position="161"/>
    </location>
</feature>
<dbReference type="STRING" id="1097556.R4XEK4"/>
<evidence type="ECO:0000313" key="5">
    <source>
        <dbReference type="Proteomes" id="UP000013776"/>
    </source>
</evidence>
<protein>
    <recommendedName>
        <fullName evidence="2">rRNA-processing protein FYV7</fullName>
    </recommendedName>
</protein>
<evidence type="ECO:0000256" key="1">
    <source>
        <dbReference type="ARBA" id="ARBA00006800"/>
    </source>
</evidence>
<dbReference type="InterPro" id="IPR013730">
    <property type="entry name" value="Fyv7/TAP26"/>
</dbReference>
<dbReference type="AlphaFoldDB" id="R4XEK4"/>
<organism evidence="4 5">
    <name type="scientific">Taphrina deformans (strain PYCC 5710 / ATCC 11124 / CBS 356.35 / IMI 108563 / JCM 9778 / NBRC 8474)</name>
    <name type="common">Peach leaf curl fungus</name>
    <name type="synonym">Lalaria deformans</name>
    <dbReference type="NCBI Taxonomy" id="1097556"/>
    <lineage>
        <taxon>Eukaryota</taxon>
        <taxon>Fungi</taxon>
        <taxon>Dikarya</taxon>
        <taxon>Ascomycota</taxon>
        <taxon>Taphrinomycotina</taxon>
        <taxon>Taphrinomycetes</taxon>
        <taxon>Taphrinales</taxon>
        <taxon>Taphrinaceae</taxon>
        <taxon>Taphrina</taxon>
    </lineage>
</organism>
<gene>
    <name evidence="4" type="ORF">TAPDE_004715</name>
</gene>
<comment type="caution">
    <text evidence="4">The sequence shown here is derived from an EMBL/GenBank/DDBJ whole genome shotgun (WGS) entry which is preliminary data.</text>
</comment>
<keyword evidence="5" id="KW-1185">Reference proteome</keyword>
<feature type="compositionally biased region" description="Basic and acidic residues" evidence="3">
    <location>
        <begin position="49"/>
        <end position="75"/>
    </location>
</feature>
<dbReference type="EMBL" id="CAHR02000217">
    <property type="protein sequence ID" value="CCG84277.1"/>
    <property type="molecule type" value="Genomic_DNA"/>
</dbReference>
<evidence type="ECO:0000256" key="2">
    <source>
        <dbReference type="ARBA" id="ARBA00018780"/>
    </source>
</evidence>
<proteinExistence type="inferred from homology"/>
<dbReference type="Pfam" id="PF08524">
    <property type="entry name" value="rRNA_processing"/>
    <property type="match status" value="1"/>
</dbReference>
<feature type="compositionally biased region" description="Polar residues" evidence="3">
    <location>
        <begin position="78"/>
        <end position="90"/>
    </location>
</feature>
<feature type="region of interest" description="Disordered" evidence="3">
    <location>
        <begin position="1"/>
        <end position="30"/>
    </location>
</feature>
<dbReference type="Proteomes" id="UP000013776">
    <property type="component" value="Unassembled WGS sequence"/>
</dbReference>
<evidence type="ECO:0000256" key="3">
    <source>
        <dbReference type="SAM" id="MobiDB-lite"/>
    </source>
</evidence>
<name>R4XEK4_TAPDE</name>
<evidence type="ECO:0000313" key="4">
    <source>
        <dbReference type="EMBL" id="CCG84277.1"/>
    </source>
</evidence>
<feature type="region of interest" description="Disordered" evidence="3">
    <location>
        <begin position="49"/>
        <end position="197"/>
    </location>
</feature>
<reference evidence="4 5" key="1">
    <citation type="journal article" date="2013" name="MBio">
        <title>Genome sequencing of the plant pathogen Taphrina deformans, the causal agent of peach leaf curl.</title>
        <authorList>
            <person name="Cisse O.H."/>
            <person name="Almeida J.M.G.C.F."/>
            <person name="Fonseca A."/>
            <person name="Kumar A.A."/>
            <person name="Salojaervi J."/>
            <person name="Overmyer K."/>
            <person name="Hauser P.M."/>
            <person name="Pagni M."/>
        </authorList>
    </citation>
    <scope>NUCLEOTIDE SEQUENCE [LARGE SCALE GENOMIC DNA]</scope>
    <source>
        <strain evidence="5">PYCC 5710 / ATCC 11124 / CBS 356.35 / IMI 108563 / JCM 9778 / NBRC 8474</strain>
    </source>
</reference>
<dbReference type="PANTHER" id="PTHR41805:SF1">
    <property type="entry name" value="RRNA-PROCESSING PROTEIN FYV7"/>
    <property type="match status" value="1"/>
</dbReference>